<name>A0A1A8V8R0_NOTFU</name>
<accession>A0A1A8V8R0</accession>
<reference evidence="1" key="2">
    <citation type="submission" date="2016-06" db="EMBL/GenBank/DDBJ databases">
        <title>The genome of a short-lived fish provides insights into sex chromosome evolution and the genetic control of aging.</title>
        <authorList>
            <person name="Reichwald K."/>
            <person name="Felder M."/>
            <person name="Petzold A."/>
            <person name="Koch P."/>
            <person name="Groth M."/>
            <person name="Platzer M."/>
        </authorList>
    </citation>
    <scope>NUCLEOTIDE SEQUENCE</scope>
    <source>
        <tissue evidence="1">Brain</tissue>
    </source>
</reference>
<proteinExistence type="predicted"/>
<reference evidence="1" key="1">
    <citation type="submission" date="2016-05" db="EMBL/GenBank/DDBJ databases">
        <authorList>
            <person name="Lavstsen T."/>
            <person name="Jespersen J.S."/>
        </authorList>
    </citation>
    <scope>NUCLEOTIDE SEQUENCE</scope>
    <source>
        <tissue evidence="1">Brain</tissue>
    </source>
</reference>
<evidence type="ECO:0000313" key="1">
    <source>
        <dbReference type="EMBL" id="SBS56745.1"/>
    </source>
</evidence>
<sequence>GLCKLEVNVNVVNELPLQADSIRQSEAPPNDRHAFESANQSAVGVSTLFCSRQTSLRRGLKRGPVAHGKIQCYLNKNTPNPVQAEWSRC</sequence>
<protein>
    <submittedName>
        <fullName evidence="1">Uncharacterized protein</fullName>
    </submittedName>
</protein>
<feature type="non-terminal residue" evidence="1">
    <location>
        <position position="1"/>
    </location>
</feature>
<organism evidence="1">
    <name type="scientific">Nothobranchius furzeri</name>
    <name type="common">Turquoise killifish</name>
    <dbReference type="NCBI Taxonomy" id="105023"/>
    <lineage>
        <taxon>Eukaryota</taxon>
        <taxon>Metazoa</taxon>
        <taxon>Chordata</taxon>
        <taxon>Craniata</taxon>
        <taxon>Vertebrata</taxon>
        <taxon>Euteleostomi</taxon>
        <taxon>Actinopterygii</taxon>
        <taxon>Neopterygii</taxon>
        <taxon>Teleostei</taxon>
        <taxon>Neoteleostei</taxon>
        <taxon>Acanthomorphata</taxon>
        <taxon>Ovalentaria</taxon>
        <taxon>Atherinomorphae</taxon>
        <taxon>Cyprinodontiformes</taxon>
        <taxon>Nothobranchiidae</taxon>
        <taxon>Nothobranchius</taxon>
    </lineage>
</organism>
<feature type="non-terminal residue" evidence="1">
    <location>
        <position position="89"/>
    </location>
</feature>
<dbReference type="AlphaFoldDB" id="A0A1A8V8R0"/>
<dbReference type="EMBL" id="HAEJ01016288">
    <property type="protein sequence ID" value="SBS56745.1"/>
    <property type="molecule type" value="Transcribed_RNA"/>
</dbReference>
<gene>
    <name evidence="1" type="primary">Nfu_g_1_013509</name>
</gene>